<accession>A0A5J4VMB0</accession>
<reference evidence="1 2" key="1">
    <citation type="submission" date="2019-03" db="EMBL/GenBank/DDBJ databases">
        <title>Single cell metagenomics reveals metabolic interactions within the superorganism composed of flagellate Streblomastix strix and complex community of Bacteroidetes bacteria on its surface.</title>
        <authorList>
            <person name="Treitli S.C."/>
            <person name="Kolisko M."/>
            <person name="Husnik F."/>
            <person name="Keeling P."/>
            <person name="Hampl V."/>
        </authorList>
    </citation>
    <scope>NUCLEOTIDE SEQUENCE [LARGE SCALE GENOMIC DNA]</scope>
    <source>
        <strain evidence="1">ST1C</strain>
    </source>
</reference>
<comment type="caution">
    <text evidence="1">The sequence shown here is derived from an EMBL/GenBank/DDBJ whole genome shotgun (WGS) entry which is preliminary data.</text>
</comment>
<dbReference type="AlphaFoldDB" id="A0A5J4VMB0"/>
<evidence type="ECO:0000313" key="1">
    <source>
        <dbReference type="EMBL" id="KAA6383585.1"/>
    </source>
</evidence>
<dbReference type="EMBL" id="SNRW01006170">
    <property type="protein sequence ID" value="KAA6383585.1"/>
    <property type="molecule type" value="Genomic_DNA"/>
</dbReference>
<protein>
    <submittedName>
        <fullName evidence="1">Uncharacterized protein</fullName>
    </submittedName>
</protein>
<dbReference type="Proteomes" id="UP000324800">
    <property type="component" value="Unassembled WGS sequence"/>
</dbReference>
<organism evidence="1 2">
    <name type="scientific">Streblomastix strix</name>
    <dbReference type="NCBI Taxonomy" id="222440"/>
    <lineage>
        <taxon>Eukaryota</taxon>
        <taxon>Metamonada</taxon>
        <taxon>Preaxostyla</taxon>
        <taxon>Oxymonadida</taxon>
        <taxon>Streblomastigidae</taxon>
        <taxon>Streblomastix</taxon>
    </lineage>
</organism>
<proteinExistence type="predicted"/>
<sequence>MTLQQQEDEQSKLITTDDKTKLRQIVSPEVIISSDVIKYEPDGVVSRIVSVQHTIQPGGIAILSASQDIPNKVNYSEMINLKGVIFTLPEFALYMNGIQIWKKNQFENSSIETSSSSSSSSKQHQHPKWTSLCLQLDMESEERVAKFFIGAHFEEEVDVNIYNIPKDLKVVIFSSGAVKAYQALDVKRVGKSDKTQILWEI</sequence>
<name>A0A5J4VMB0_9EUKA</name>
<evidence type="ECO:0000313" key="2">
    <source>
        <dbReference type="Proteomes" id="UP000324800"/>
    </source>
</evidence>
<gene>
    <name evidence="1" type="ORF">EZS28_020887</name>
</gene>